<evidence type="ECO:0000313" key="2">
    <source>
        <dbReference type="EMBL" id="TKW58503.1"/>
    </source>
</evidence>
<keyword evidence="1" id="KW-0812">Transmembrane</keyword>
<dbReference type="AlphaFoldDB" id="A0A4U6XRI1"/>
<evidence type="ECO:0000313" key="3">
    <source>
        <dbReference type="Proteomes" id="UP000310108"/>
    </source>
</evidence>
<dbReference type="Proteomes" id="UP000310108">
    <property type="component" value="Unassembled WGS sequence"/>
</dbReference>
<evidence type="ECO:0000256" key="1">
    <source>
        <dbReference type="SAM" id="Phobius"/>
    </source>
</evidence>
<comment type="caution">
    <text evidence="2">The sequence shown here is derived from an EMBL/GenBank/DDBJ whole genome shotgun (WGS) entry which is preliminary data.</text>
</comment>
<keyword evidence="1" id="KW-1133">Transmembrane helix</keyword>
<reference evidence="2 3" key="1">
    <citation type="journal article" date="2019" name="PLoS ONE">
        <title>Comparative genome analysis indicates high evolutionary potential of pathogenicity genes in Colletotrichum tanaceti.</title>
        <authorList>
            <person name="Lelwala R.V."/>
            <person name="Korhonen P.K."/>
            <person name="Young N.D."/>
            <person name="Scott J.B."/>
            <person name="Ades P.A."/>
            <person name="Gasser R.B."/>
            <person name="Taylor P.W.J."/>
        </authorList>
    </citation>
    <scope>NUCLEOTIDE SEQUENCE [LARGE SCALE GENOMIC DNA]</scope>
    <source>
        <strain evidence="2">BRIP57314</strain>
    </source>
</reference>
<keyword evidence="1" id="KW-0472">Membrane</keyword>
<organism evidence="2 3">
    <name type="scientific">Colletotrichum tanaceti</name>
    <dbReference type="NCBI Taxonomy" id="1306861"/>
    <lineage>
        <taxon>Eukaryota</taxon>
        <taxon>Fungi</taxon>
        <taxon>Dikarya</taxon>
        <taxon>Ascomycota</taxon>
        <taxon>Pezizomycotina</taxon>
        <taxon>Sordariomycetes</taxon>
        <taxon>Hypocreomycetidae</taxon>
        <taxon>Glomerellales</taxon>
        <taxon>Glomerellaceae</taxon>
        <taxon>Colletotrichum</taxon>
        <taxon>Colletotrichum destructivum species complex</taxon>
    </lineage>
</organism>
<keyword evidence="3" id="KW-1185">Reference proteome</keyword>
<protein>
    <submittedName>
        <fullName evidence="2">Uncharacterized protein</fullName>
    </submittedName>
</protein>
<feature type="transmembrane region" description="Helical" evidence="1">
    <location>
        <begin position="58"/>
        <end position="81"/>
    </location>
</feature>
<dbReference type="EMBL" id="PJEX01000024">
    <property type="protein sequence ID" value="TKW58503.1"/>
    <property type="molecule type" value="Genomic_DNA"/>
</dbReference>
<sequence length="141" mass="15833">MDTRTQAISWYEAVMTCSLLSSDYPTIVRYISAAFVSLVYRSCPAPCLRGVLTSFLKIVLGFIFFVPIILLVTVDFGIYIYRICWSRPWNQNRNQPAHLSEPGHHHEEQVHKLVTSTVATAARKRIQRLSESEGGGDASSA</sequence>
<gene>
    <name evidence="2" type="ORF">CTA1_3890</name>
</gene>
<accession>A0A4U6XRI1</accession>
<name>A0A4U6XRI1_9PEZI</name>
<proteinExistence type="predicted"/>